<accession>A0ABS4V3X6</accession>
<sequence length="123" mass="12572">MRLAAFQGEFALPKVITPAPPAAEAFADLGAAAAVGRVHREGVPSSIQDATVPSTPGRDVLGRGRTGSGKTLACGPALPACTAGQCAVPRRPLALISSTSSGRAPWVNRRCSRSPSTGWWPSP</sequence>
<reference evidence="2 3" key="1">
    <citation type="submission" date="2021-03" db="EMBL/GenBank/DDBJ databases">
        <title>Sequencing the genomes of 1000 actinobacteria strains.</title>
        <authorList>
            <person name="Klenk H.-P."/>
        </authorList>
    </citation>
    <scope>NUCLEOTIDE SEQUENCE [LARGE SCALE GENOMIC DNA]</scope>
    <source>
        <strain evidence="2 3">DSM 40843</strain>
    </source>
</reference>
<dbReference type="Proteomes" id="UP001519311">
    <property type="component" value="Unassembled WGS sequence"/>
</dbReference>
<feature type="region of interest" description="Disordered" evidence="1">
    <location>
        <begin position="103"/>
        <end position="123"/>
    </location>
</feature>
<name>A0ABS4V3X6_9ACTN</name>
<gene>
    <name evidence="2" type="ORF">JOF59_000947</name>
</gene>
<dbReference type="EMBL" id="JAGINS010000001">
    <property type="protein sequence ID" value="MBP2358547.1"/>
    <property type="molecule type" value="Genomic_DNA"/>
</dbReference>
<dbReference type="Gene3D" id="3.40.50.300">
    <property type="entry name" value="P-loop containing nucleotide triphosphate hydrolases"/>
    <property type="match status" value="1"/>
</dbReference>
<proteinExistence type="predicted"/>
<organism evidence="2 3">
    <name type="scientific">Streptomyces clavifer</name>
    <dbReference type="NCBI Taxonomy" id="68188"/>
    <lineage>
        <taxon>Bacteria</taxon>
        <taxon>Bacillati</taxon>
        <taxon>Actinomycetota</taxon>
        <taxon>Actinomycetes</taxon>
        <taxon>Kitasatosporales</taxon>
        <taxon>Streptomycetaceae</taxon>
        <taxon>Streptomyces</taxon>
    </lineage>
</organism>
<protein>
    <submittedName>
        <fullName evidence="2">Uncharacterized protein</fullName>
    </submittedName>
</protein>
<dbReference type="RefSeq" id="WP_209469580.1">
    <property type="nucleotide sequence ID" value="NZ_BMWJ01000014.1"/>
</dbReference>
<evidence type="ECO:0000313" key="2">
    <source>
        <dbReference type="EMBL" id="MBP2358547.1"/>
    </source>
</evidence>
<feature type="compositionally biased region" description="Polar residues" evidence="1">
    <location>
        <begin position="45"/>
        <end position="54"/>
    </location>
</feature>
<feature type="compositionally biased region" description="Polar residues" evidence="1">
    <location>
        <begin position="113"/>
        <end position="123"/>
    </location>
</feature>
<evidence type="ECO:0000313" key="3">
    <source>
        <dbReference type="Proteomes" id="UP001519311"/>
    </source>
</evidence>
<keyword evidence="3" id="KW-1185">Reference proteome</keyword>
<dbReference type="GeneID" id="97345339"/>
<evidence type="ECO:0000256" key="1">
    <source>
        <dbReference type="SAM" id="MobiDB-lite"/>
    </source>
</evidence>
<feature type="region of interest" description="Disordered" evidence="1">
    <location>
        <begin position="43"/>
        <end position="68"/>
    </location>
</feature>
<comment type="caution">
    <text evidence="2">The sequence shown here is derived from an EMBL/GenBank/DDBJ whole genome shotgun (WGS) entry which is preliminary data.</text>
</comment>
<dbReference type="InterPro" id="IPR027417">
    <property type="entry name" value="P-loop_NTPase"/>
</dbReference>